<evidence type="ECO:0000256" key="2">
    <source>
        <dbReference type="SAM" id="SignalP"/>
    </source>
</evidence>
<accession>A0ABS6XN74</accession>
<evidence type="ECO:0000256" key="1">
    <source>
        <dbReference type="RuleBase" id="RU003357"/>
    </source>
</evidence>
<dbReference type="InterPro" id="IPR012910">
    <property type="entry name" value="Plug_dom"/>
</dbReference>
<evidence type="ECO:0000313" key="6">
    <source>
        <dbReference type="Proteomes" id="UP001197214"/>
    </source>
</evidence>
<dbReference type="InterPro" id="IPR000531">
    <property type="entry name" value="Beta-barrel_TonB"/>
</dbReference>
<evidence type="ECO:0000259" key="3">
    <source>
        <dbReference type="Pfam" id="PF00593"/>
    </source>
</evidence>
<feature type="domain" description="TonB-dependent receptor plug" evidence="4">
    <location>
        <begin position="54"/>
        <end position="138"/>
    </location>
</feature>
<dbReference type="InterPro" id="IPR039426">
    <property type="entry name" value="TonB-dep_rcpt-like"/>
</dbReference>
<comment type="subcellular location">
    <subcellularLocation>
        <location evidence="1">Cell outer membrane</location>
    </subcellularLocation>
</comment>
<dbReference type="Proteomes" id="UP001197214">
    <property type="component" value="Unassembled WGS sequence"/>
</dbReference>
<evidence type="ECO:0000313" key="5">
    <source>
        <dbReference type="EMBL" id="MBW4331652.1"/>
    </source>
</evidence>
<keyword evidence="6" id="KW-1185">Reference proteome</keyword>
<comment type="similarity">
    <text evidence="1">Belongs to the TonB-dependent receptor family.</text>
</comment>
<sequence length="693" mass="74884">MHFRRIGCSTLALALPLAAHAQNMPSDPLTDIIVVGQNNEGNATVEASEADLTPDAASLAARLPGADAAANGPLSGQLQYRGLSNDRLLVRIDGQRFQTGSPNAMDPPLHYAPLPLVDSITVDRGVSPVRDGPGLGGGFDAKLKTVDFSKGASFEPHADLSAGYRSVDDGWSAGGIAGLSNDRFRFGVIGSHEEGDDRRFPDGTIRDTSYSRDTYGVQAGMRTAAGQVDLELREQDTGHTGTPALPMDILFFHTMFANMHARLDLTDRLHLDTAFGYANVRHAMDNYSLRSAPDSAMMYRRTNVSSDAFTGHASFTLGSAERHLGFGADFETDDRDATVTNPNNAQFYVDSLPGIVKTRVGAYLEWRGAFGPVEGEVGTRFDHHEMTASAPLIGPVLPQAAQMLAQQFIAADRDWRDDTVDVVARFWSVQGDVTPRLTLARKTRVPNAVERFSWLPIKVSGGLADGNVYVGDVDLMPETAWIAEAGIDWRSGGAYARPSVYYRRIDDYVQGVPYDDTPGTIDTPVEMVANVNGDSTPLRFANVDAEIYGADLDFGTRIAGPLRIDGTATYVRAKRRDIDDDLYRIAPPNVRLGLSWAPGPWSLTVEGVGYAKQDHVSVTNGEEPSDGYAIFNLSGEFGAIPGVTLSAGVENLFDKRYAPHLAGYNRVTDSDVPEGARLPAPGRSAFVRIGMRI</sequence>
<organism evidence="5 6">
    <name type="scientific">Stakelama flava</name>
    <dbReference type="NCBI Taxonomy" id="2860338"/>
    <lineage>
        <taxon>Bacteria</taxon>
        <taxon>Pseudomonadati</taxon>
        <taxon>Pseudomonadota</taxon>
        <taxon>Alphaproteobacteria</taxon>
        <taxon>Sphingomonadales</taxon>
        <taxon>Sphingomonadaceae</taxon>
        <taxon>Stakelama</taxon>
    </lineage>
</organism>
<dbReference type="Pfam" id="PF07715">
    <property type="entry name" value="Plug"/>
    <property type="match status" value="1"/>
</dbReference>
<proteinExistence type="inferred from homology"/>
<keyword evidence="1" id="KW-0798">TonB box</keyword>
<feature type="domain" description="TonB-dependent receptor-like beta-barrel" evidence="3">
    <location>
        <begin position="210"/>
        <end position="652"/>
    </location>
</feature>
<gene>
    <name evidence="5" type="ORF">KY084_12305</name>
</gene>
<keyword evidence="1" id="KW-0472">Membrane</keyword>
<evidence type="ECO:0000259" key="4">
    <source>
        <dbReference type="Pfam" id="PF07715"/>
    </source>
</evidence>
<comment type="caution">
    <text evidence="5">The sequence shown here is derived from an EMBL/GenBank/DDBJ whole genome shotgun (WGS) entry which is preliminary data.</text>
</comment>
<protein>
    <submittedName>
        <fullName evidence="5">TonB-dependent receptor</fullName>
    </submittedName>
</protein>
<dbReference type="PANTHER" id="PTHR30069">
    <property type="entry name" value="TONB-DEPENDENT OUTER MEMBRANE RECEPTOR"/>
    <property type="match status" value="1"/>
</dbReference>
<dbReference type="EMBL" id="JAHWZX010000011">
    <property type="protein sequence ID" value="MBW4331652.1"/>
    <property type="molecule type" value="Genomic_DNA"/>
</dbReference>
<dbReference type="Pfam" id="PF00593">
    <property type="entry name" value="TonB_dep_Rec_b-barrel"/>
    <property type="match status" value="1"/>
</dbReference>
<keyword evidence="5" id="KW-0675">Receptor</keyword>
<keyword evidence="2" id="KW-0732">Signal</keyword>
<name>A0ABS6XN74_9SPHN</name>
<dbReference type="RefSeq" id="WP_219238769.1">
    <property type="nucleotide sequence ID" value="NZ_JAHWZX010000011.1"/>
</dbReference>
<dbReference type="PANTHER" id="PTHR30069:SF49">
    <property type="entry name" value="OUTER MEMBRANE PROTEIN C"/>
    <property type="match status" value="1"/>
</dbReference>
<reference evidence="5 6" key="1">
    <citation type="submission" date="2021-07" db="EMBL/GenBank/DDBJ databases">
        <title>Stakelama flava sp. nov., a novel endophytic bacterium isolated from branch of Kandelia candel.</title>
        <authorList>
            <person name="Tuo L."/>
        </authorList>
    </citation>
    <scope>NUCLEOTIDE SEQUENCE [LARGE SCALE GENOMIC DNA]</scope>
    <source>
        <strain evidence="5 6">CBK3Z-3</strain>
    </source>
</reference>
<feature type="signal peptide" evidence="2">
    <location>
        <begin position="1"/>
        <end position="21"/>
    </location>
</feature>
<feature type="chain" id="PRO_5046467755" evidence="2">
    <location>
        <begin position="22"/>
        <end position="693"/>
    </location>
</feature>